<dbReference type="Gene3D" id="3.90.75.20">
    <property type="match status" value="1"/>
</dbReference>
<dbReference type="EMBL" id="CP103166">
    <property type="protein sequence ID" value="UVQ95106.1"/>
    <property type="molecule type" value="Genomic_DNA"/>
</dbReference>
<sequence>MDEIWKDIEGYEGLYQVSNLGRVKFLERKVASGYSAFRVIKEHIVTPRLKRGYHRIRLCKEGSKRFFFVHRLVADAFIPNMENKPTINHKDGIRNNNVVSNLEWATFHEQIVHSYDVLHRKKSMAHLGKFGKYHNRSKAVYQIINDEVIAEFGSIREATRATNINCSSIGRCCRGIQSEAGGYQWKYKEEE</sequence>
<feature type="domain" description="HNH nuclease" evidence="2">
    <location>
        <begin position="68"/>
        <end position="106"/>
    </location>
</feature>
<feature type="domain" description="NUMOD4" evidence="1">
    <location>
        <begin position="3"/>
        <end position="58"/>
    </location>
</feature>
<dbReference type="SUPFAM" id="SSF64496">
    <property type="entry name" value="DNA-binding domain of intron-encoded endonucleases"/>
    <property type="match status" value="1"/>
</dbReference>
<evidence type="ECO:0000313" key="4">
    <source>
        <dbReference type="Proteomes" id="UP001060260"/>
    </source>
</evidence>
<accession>A0AA94Y0C9</accession>
<protein>
    <submittedName>
        <fullName evidence="3">NUMOD4 domain-containing protein</fullName>
    </submittedName>
</protein>
<dbReference type="InterPro" id="IPR010902">
    <property type="entry name" value="NUMOD4"/>
</dbReference>
<dbReference type="SMART" id="SM00497">
    <property type="entry name" value="IENR1"/>
    <property type="match status" value="1"/>
</dbReference>
<dbReference type="SUPFAM" id="SSF54060">
    <property type="entry name" value="His-Me finger endonucleases"/>
    <property type="match status" value="1"/>
</dbReference>
<evidence type="ECO:0000259" key="2">
    <source>
        <dbReference type="Pfam" id="PF13392"/>
    </source>
</evidence>
<evidence type="ECO:0000313" key="3">
    <source>
        <dbReference type="EMBL" id="UVQ95106.1"/>
    </source>
</evidence>
<organism evidence="3 4">
    <name type="scientific">Bacteroides caccae</name>
    <dbReference type="NCBI Taxonomy" id="47678"/>
    <lineage>
        <taxon>Bacteria</taxon>
        <taxon>Pseudomonadati</taxon>
        <taxon>Bacteroidota</taxon>
        <taxon>Bacteroidia</taxon>
        <taxon>Bacteroidales</taxon>
        <taxon>Bacteroidaceae</taxon>
        <taxon>Bacteroides</taxon>
    </lineage>
</organism>
<gene>
    <name evidence="3" type="ORF">NXW23_11800</name>
</gene>
<dbReference type="InterPro" id="IPR003647">
    <property type="entry name" value="Intron_nuc_1_rpt"/>
</dbReference>
<dbReference type="InterPro" id="IPR003615">
    <property type="entry name" value="HNH_nuc"/>
</dbReference>
<name>A0AA94Y0C9_9BACE</name>
<reference evidence="3" key="1">
    <citation type="submission" date="2022-08" db="EMBL/GenBank/DDBJ databases">
        <title>Genome Sequencing of Bacteroides fragilis Group Isolates with Nanopore Technology.</title>
        <authorList>
            <person name="Tisza M.J."/>
            <person name="Smith D."/>
            <person name="Dekker J.P."/>
        </authorList>
    </citation>
    <scope>NUCLEOTIDE SEQUENCE</scope>
    <source>
        <strain evidence="3">BFG-474</strain>
    </source>
</reference>
<dbReference type="GO" id="GO:0016788">
    <property type="term" value="F:hydrolase activity, acting on ester bonds"/>
    <property type="evidence" value="ECO:0007669"/>
    <property type="project" value="InterPro"/>
</dbReference>
<dbReference type="Pfam" id="PF07463">
    <property type="entry name" value="NUMOD4"/>
    <property type="match status" value="1"/>
</dbReference>
<dbReference type="Proteomes" id="UP001060260">
    <property type="component" value="Chromosome"/>
</dbReference>
<dbReference type="AlphaFoldDB" id="A0AA94Y0C9"/>
<dbReference type="InterPro" id="IPR044925">
    <property type="entry name" value="His-Me_finger_sf"/>
</dbReference>
<proteinExistence type="predicted"/>
<dbReference type="Pfam" id="PF13392">
    <property type="entry name" value="HNH_3"/>
    <property type="match status" value="1"/>
</dbReference>
<dbReference type="Gene3D" id="1.10.10.10">
    <property type="entry name" value="Winged helix-like DNA-binding domain superfamily/Winged helix DNA-binding domain"/>
    <property type="match status" value="1"/>
</dbReference>
<dbReference type="InterPro" id="IPR036388">
    <property type="entry name" value="WH-like_DNA-bd_sf"/>
</dbReference>
<evidence type="ECO:0000259" key="1">
    <source>
        <dbReference type="Pfam" id="PF07463"/>
    </source>
</evidence>